<keyword evidence="2 6" id="KW-0812">Transmembrane</keyword>
<protein>
    <submittedName>
        <fullName evidence="7">Major facilitator superfamily domain-containing protein</fullName>
    </submittedName>
</protein>
<feature type="transmembrane region" description="Helical" evidence="6">
    <location>
        <begin position="102"/>
        <end position="126"/>
    </location>
</feature>
<dbReference type="Pfam" id="PF07690">
    <property type="entry name" value="MFS_1"/>
    <property type="match status" value="1"/>
</dbReference>
<feature type="transmembrane region" description="Helical" evidence="6">
    <location>
        <begin position="459"/>
        <end position="479"/>
    </location>
</feature>
<dbReference type="GO" id="GO:0022857">
    <property type="term" value="F:transmembrane transporter activity"/>
    <property type="evidence" value="ECO:0007669"/>
    <property type="project" value="InterPro"/>
</dbReference>
<dbReference type="InterPro" id="IPR011701">
    <property type="entry name" value="MFS"/>
</dbReference>
<feature type="transmembrane region" description="Helical" evidence="6">
    <location>
        <begin position="292"/>
        <end position="313"/>
    </location>
</feature>
<dbReference type="InterPro" id="IPR036259">
    <property type="entry name" value="MFS_trans_sf"/>
</dbReference>
<evidence type="ECO:0000256" key="4">
    <source>
        <dbReference type="ARBA" id="ARBA00023136"/>
    </source>
</evidence>
<keyword evidence="8" id="KW-1185">Reference proteome</keyword>
<comment type="caution">
    <text evidence="7">The sequence shown here is derived from an EMBL/GenBank/DDBJ whole genome shotgun (WGS) entry which is preliminary data.</text>
</comment>
<dbReference type="CDD" id="cd06174">
    <property type="entry name" value="MFS"/>
    <property type="match status" value="1"/>
</dbReference>
<proteinExistence type="predicted"/>
<dbReference type="PANTHER" id="PTHR23507">
    <property type="entry name" value="ZGC:174356"/>
    <property type="match status" value="1"/>
</dbReference>
<feature type="region of interest" description="Disordered" evidence="5">
    <location>
        <begin position="246"/>
        <end position="274"/>
    </location>
</feature>
<evidence type="ECO:0000256" key="2">
    <source>
        <dbReference type="ARBA" id="ARBA00022692"/>
    </source>
</evidence>
<feature type="transmembrane region" description="Helical" evidence="6">
    <location>
        <begin position="72"/>
        <end position="95"/>
    </location>
</feature>
<gene>
    <name evidence="7" type="ORF">B0T16DRAFT_139773</name>
</gene>
<accession>A0AA39Y6J1</accession>
<feature type="transmembrane region" description="Helical" evidence="6">
    <location>
        <begin position="333"/>
        <end position="353"/>
    </location>
</feature>
<dbReference type="PANTHER" id="PTHR23507:SF1">
    <property type="entry name" value="FI18259P1-RELATED"/>
    <property type="match status" value="1"/>
</dbReference>
<comment type="subcellular location">
    <subcellularLocation>
        <location evidence="1">Membrane</location>
        <topology evidence="1">Multi-pass membrane protein</topology>
    </subcellularLocation>
</comment>
<evidence type="ECO:0000256" key="5">
    <source>
        <dbReference type="SAM" id="MobiDB-lite"/>
    </source>
</evidence>
<dbReference type="GO" id="GO:0016020">
    <property type="term" value="C:membrane"/>
    <property type="evidence" value="ECO:0007669"/>
    <property type="project" value="UniProtKB-SubCell"/>
</dbReference>
<evidence type="ECO:0000256" key="1">
    <source>
        <dbReference type="ARBA" id="ARBA00004141"/>
    </source>
</evidence>
<sequence length="501" mass="54690">MFCEARGRVYWRPCAFSYICTISSMNSSTVRLVENAICTRYYRDVGQRAGHDRPIPELECKIPPIQSEVINLLGWLFSIDCLPALLTAIFWGYVADRMGRRAVLALSCVGRLFAMVSLLSIGLWSGKLPARLMLLSPLSKIIGGGSRVFTAMVLSITSDQTDSSERTKIFYLMAMLMDLANVSAPSVESWALGLSLGTPFALATGLFVPVFVAIWATPESRTGLSKHLHQPTHRDDGEQTALLHGSIDTRGDTPLSPTLVARSGTASPPKQDRDSWRQALTKLTRLAKSKSILILFACSFLKRTAFFSETFFVQYASEKYRLPYQQVAWFNGVQAAGAILALGVLLPLTTHYLQRRTSSIWVIDRLLARSSLAVLVLGYTFVWLFGTIPLFAAALFFCGVGEGAEPALQGLTAALVTPPYYATLFTTLTFLESLGRLLGGPLMAYILRIGRDESGRPTGLVFLVAASLFLAALIGLTAVKEEHVGDEDAQSEGTPTNNAHG</sequence>
<reference evidence="7" key="1">
    <citation type="submission" date="2023-06" db="EMBL/GenBank/DDBJ databases">
        <title>Genome-scale phylogeny and comparative genomics of the fungal order Sordariales.</title>
        <authorList>
            <consortium name="Lawrence Berkeley National Laboratory"/>
            <person name="Hensen N."/>
            <person name="Bonometti L."/>
            <person name="Westerberg I."/>
            <person name="Brannstrom I.O."/>
            <person name="Guillou S."/>
            <person name="Cros-Aarteil S."/>
            <person name="Calhoun S."/>
            <person name="Haridas S."/>
            <person name="Kuo A."/>
            <person name="Mondo S."/>
            <person name="Pangilinan J."/>
            <person name="Riley R."/>
            <person name="Labutti K."/>
            <person name="Andreopoulos B."/>
            <person name="Lipzen A."/>
            <person name="Chen C."/>
            <person name="Yanf M."/>
            <person name="Daum C."/>
            <person name="Ng V."/>
            <person name="Clum A."/>
            <person name="Steindorff A."/>
            <person name="Ohm R."/>
            <person name="Martin F."/>
            <person name="Silar P."/>
            <person name="Natvig D."/>
            <person name="Lalanne C."/>
            <person name="Gautier V."/>
            <person name="Ament-Velasquez S.L."/>
            <person name="Kruys A."/>
            <person name="Hutchinson M.I."/>
            <person name="Powell A.J."/>
            <person name="Barry K."/>
            <person name="Miller A.N."/>
            <person name="Grigoriev I.V."/>
            <person name="Debuchy R."/>
            <person name="Gladieux P."/>
            <person name="Thoren M.H."/>
            <person name="Johannesson H."/>
        </authorList>
    </citation>
    <scope>NUCLEOTIDE SEQUENCE</scope>
    <source>
        <strain evidence="7">SMH2532-1</strain>
    </source>
</reference>
<evidence type="ECO:0000313" key="7">
    <source>
        <dbReference type="EMBL" id="KAK0645420.1"/>
    </source>
</evidence>
<name>A0AA39Y6J1_9PEZI</name>
<dbReference type="SUPFAM" id="SSF103473">
    <property type="entry name" value="MFS general substrate transporter"/>
    <property type="match status" value="1"/>
</dbReference>
<dbReference type="EMBL" id="JAULSV010000004">
    <property type="protein sequence ID" value="KAK0645420.1"/>
    <property type="molecule type" value="Genomic_DNA"/>
</dbReference>
<feature type="transmembrane region" description="Helical" evidence="6">
    <location>
        <begin position="374"/>
        <end position="400"/>
    </location>
</feature>
<dbReference type="Proteomes" id="UP001174936">
    <property type="component" value="Unassembled WGS sequence"/>
</dbReference>
<feature type="transmembrane region" description="Helical" evidence="6">
    <location>
        <begin position="420"/>
        <end position="447"/>
    </location>
</feature>
<keyword evidence="4 6" id="KW-0472">Membrane</keyword>
<feature type="transmembrane region" description="Helical" evidence="6">
    <location>
        <begin position="199"/>
        <end position="217"/>
    </location>
</feature>
<evidence type="ECO:0000256" key="6">
    <source>
        <dbReference type="SAM" id="Phobius"/>
    </source>
</evidence>
<evidence type="ECO:0000256" key="3">
    <source>
        <dbReference type="ARBA" id="ARBA00022989"/>
    </source>
</evidence>
<organism evidence="7 8">
    <name type="scientific">Cercophora newfieldiana</name>
    <dbReference type="NCBI Taxonomy" id="92897"/>
    <lineage>
        <taxon>Eukaryota</taxon>
        <taxon>Fungi</taxon>
        <taxon>Dikarya</taxon>
        <taxon>Ascomycota</taxon>
        <taxon>Pezizomycotina</taxon>
        <taxon>Sordariomycetes</taxon>
        <taxon>Sordariomycetidae</taxon>
        <taxon>Sordariales</taxon>
        <taxon>Lasiosphaeriaceae</taxon>
        <taxon>Cercophora</taxon>
    </lineage>
</organism>
<dbReference type="AlphaFoldDB" id="A0AA39Y6J1"/>
<keyword evidence="3 6" id="KW-1133">Transmembrane helix</keyword>
<evidence type="ECO:0000313" key="8">
    <source>
        <dbReference type="Proteomes" id="UP001174936"/>
    </source>
</evidence>
<dbReference type="Gene3D" id="1.20.1250.20">
    <property type="entry name" value="MFS general substrate transporter like domains"/>
    <property type="match status" value="1"/>
</dbReference>